<reference evidence="2" key="2">
    <citation type="submission" date="2021-08" db="EMBL/GenBank/DDBJ databases">
        <authorList>
            <person name="Gostincar C."/>
            <person name="Sun X."/>
            <person name="Song Z."/>
            <person name="Gunde-Cimerman N."/>
        </authorList>
    </citation>
    <scope>NUCLEOTIDE SEQUENCE</scope>
    <source>
        <strain evidence="2">EXF-9911</strain>
    </source>
</reference>
<evidence type="ECO:0000313" key="3">
    <source>
        <dbReference type="Proteomes" id="UP000779574"/>
    </source>
</evidence>
<name>A0A9P8E8I5_AURME</name>
<feature type="non-terminal residue" evidence="2">
    <location>
        <position position="335"/>
    </location>
</feature>
<dbReference type="AlphaFoldDB" id="A0A9P8E8I5"/>
<comment type="caution">
    <text evidence="2">The sequence shown here is derived from an EMBL/GenBank/DDBJ whole genome shotgun (WGS) entry which is preliminary data.</text>
</comment>
<sequence length="335" mass="34288">MNTFKTVLSASSLLLGLASAQSNDNNPSIDILSCSNLSCIDASSGSVCQSNATLQTGVGIASRVLSIPGSNDPLSLTLVDGAPLGDLAGSGAWLTTQTLYAGVPADFNASGQNDACALMLQYQAQTLPEDAAQALNTTSCTGSLDSGTRDVLTNIIDSFDYSTYGSGDNVLPRCDALTQHVNAQIRARQNVGPWLSTFLTASGGALTGTNANTTVARPQSQGCQPVSPEQYSLRAVVSMDQFLFKSGPLLSGSSNNDTEVGAGRTGVTPVITVVYGDEQGSEPSVQYVCMKTFTPDGGKLPQNSLSENETSGASSVLRSVGAVAIAALVGSALVL</sequence>
<dbReference type="Proteomes" id="UP000779574">
    <property type="component" value="Unassembled WGS sequence"/>
</dbReference>
<evidence type="ECO:0000313" key="2">
    <source>
        <dbReference type="EMBL" id="KAG9683399.1"/>
    </source>
</evidence>
<organism evidence="2 3">
    <name type="scientific">Aureobasidium melanogenum</name>
    <name type="common">Aureobasidium pullulans var. melanogenum</name>
    <dbReference type="NCBI Taxonomy" id="46634"/>
    <lineage>
        <taxon>Eukaryota</taxon>
        <taxon>Fungi</taxon>
        <taxon>Dikarya</taxon>
        <taxon>Ascomycota</taxon>
        <taxon>Pezizomycotina</taxon>
        <taxon>Dothideomycetes</taxon>
        <taxon>Dothideomycetidae</taxon>
        <taxon>Dothideales</taxon>
        <taxon>Saccotheciaceae</taxon>
        <taxon>Aureobasidium</taxon>
    </lineage>
</organism>
<proteinExistence type="predicted"/>
<dbReference type="EMBL" id="JAHFXF010000717">
    <property type="protein sequence ID" value="KAG9683399.1"/>
    <property type="molecule type" value="Genomic_DNA"/>
</dbReference>
<feature type="chain" id="PRO_5040248909" evidence="1">
    <location>
        <begin position="21"/>
        <end position="335"/>
    </location>
</feature>
<feature type="signal peptide" evidence="1">
    <location>
        <begin position="1"/>
        <end position="20"/>
    </location>
</feature>
<gene>
    <name evidence="2" type="ORF">KCU76_g13128</name>
</gene>
<evidence type="ECO:0000256" key="1">
    <source>
        <dbReference type="SAM" id="SignalP"/>
    </source>
</evidence>
<dbReference type="OrthoDB" id="3695070at2759"/>
<keyword evidence="1" id="KW-0732">Signal</keyword>
<accession>A0A9P8E8I5</accession>
<reference evidence="2" key="1">
    <citation type="journal article" date="2021" name="J Fungi (Basel)">
        <title>Virulence traits and population genomics of the black yeast Aureobasidium melanogenum.</title>
        <authorList>
            <person name="Cernosa A."/>
            <person name="Sun X."/>
            <person name="Gostincar C."/>
            <person name="Fang C."/>
            <person name="Gunde-Cimerman N."/>
            <person name="Song Z."/>
        </authorList>
    </citation>
    <scope>NUCLEOTIDE SEQUENCE</scope>
    <source>
        <strain evidence="2">EXF-9911</strain>
    </source>
</reference>
<protein>
    <submittedName>
        <fullName evidence="2">Uncharacterized protein</fullName>
    </submittedName>
</protein>